<evidence type="ECO:0000313" key="1">
    <source>
        <dbReference type="EMBL" id="KAG8061418.1"/>
    </source>
</evidence>
<protein>
    <submittedName>
        <fullName evidence="1">Uncharacterized protein</fullName>
    </submittedName>
</protein>
<dbReference type="EMBL" id="JAAALK010000286">
    <property type="protein sequence ID" value="KAG8061418.1"/>
    <property type="molecule type" value="Genomic_DNA"/>
</dbReference>
<keyword evidence="2" id="KW-1185">Reference proteome</keyword>
<proteinExistence type="predicted"/>
<evidence type="ECO:0000313" key="2">
    <source>
        <dbReference type="Proteomes" id="UP000729402"/>
    </source>
</evidence>
<reference evidence="1" key="1">
    <citation type="journal article" date="2021" name="bioRxiv">
        <title>Whole Genome Assembly and Annotation of Northern Wild Rice, Zizania palustris L., Supports a Whole Genome Duplication in the Zizania Genus.</title>
        <authorList>
            <person name="Haas M."/>
            <person name="Kono T."/>
            <person name="Macchietto M."/>
            <person name="Millas R."/>
            <person name="McGilp L."/>
            <person name="Shao M."/>
            <person name="Duquette J."/>
            <person name="Hirsch C.N."/>
            <person name="Kimball J."/>
        </authorList>
    </citation>
    <scope>NUCLEOTIDE SEQUENCE</scope>
    <source>
        <tissue evidence="1">Fresh leaf tissue</tissue>
    </source>
</reference>
<comment type="caution">
    <text evidence="1">The sequence shown here is derived from an EMBL/GenBank/DDBJ whole genome shotgun (WGS) entry which is preliminary data.</text>
</comment>
<name>A0A8J5SA17_ZIZPA</name>
<dbReference type="AlphaFoldDB" id="A0A8J5SA17"/>
<organism evidence="1 2">
    <name type="scientific">Zizania palustris</name>
    <name type="common">Northern wild rice</name>
    <dbReference type="NCBI Taxonomy" id="103762"/>
    <lineage>
        <taxon>Eukaryota</taxon>
        <taxon>Viridiplantae</taxon>
        <taxon>Streptophyta</taxon>
        <taxon>Embryophyta</taxon>
        <taxon>Tracheophyta</taxon>
        <taxon>Spermatophyta</taxon>
        <taxon>Magnoliopsida</taxon>
        <taxon>Liliopsida</taxon>
        <taxon>Poales</taxon>
        <taxon>Poaceae</taxon>
        <taxon>BOP clade</taxon>
        <taxon>Oryzoideae</taxon>
        <taxon>Oryzeae</taxon>
        <taxon>Zizaniinae</taxon>
        <taxon>Zizania</taxon>
    </lineage>
</organism>
<accession>A0A8J5SA17</accession>
<gene>
    <name evidence="1" type="ORF">GUJ93_ZPchr0003g18320</name>
</gene>
<sequence>MPTAPSAYFDLFPGKLLRQREINRFDEQNWDASRTSCRVTVVMTVLAGGGRFSGETAGHRAAARGKPGVNSHTGQRECSEVCQLCRAQSGGSMSERRRIGDFAVLAASPASLLHCDAG</sequence>
<reference evidence="1" key="2">
    <citation type="submission" date="2021-02" db="EMBL/GenBank/DDBJ databases">
        <authorList>
            <person name="Kimball J.A."/>
            <person name="Haas M.W."/>
            <person name="Macchietto M."/>
            <person name="Kono T."/>
            <person name="Duquette J."/>
            <person name="Shao M."/>
        </authorList>
    </citation>
    <scope>NUCLEOTIDE SEQUENCE</scope>
    <source>
        <tissue evidence="1">Fresh leaf tissue</tissue>
    </source>
</reference>
<dbReference type="Proteomes" id="UP000729402">
    <property type="component" value="Unassembled WGS sequence"/>
</dbReference>